<dbReference type="AlphaFoldDB" id="A0A7M2XW47"/>
<dbReference type="EMBL" id="CP063453">
    <property type="protein sequence ID" value="QOW01996.1"/>
    <property type="molecule type" value="Genomic_DNA"/>
</dbReference>
<dbReference type="SUPFAM" id="SSF52540">
    <property type="entry name" value="P-loop containing nucleoside triphosphate hydrolases"/>
    <property type="match status" value="1"/>
</dbReference>
<reference evidence="1 2" key="1">
    <citation type="submission" date="2020-10" db="EMBL/GenBank/DDBJ databases">
        <title>Whole genome sequence of oil-degrading bacteria Rhodococcus pyridinivorans strain 5Ap.</title>
        <authorList>
            <person name="Akhremchuk A.E."/>
            <person name="Valentovich L.N."/>
            <person name="Charniauskaya M.I."/>
            <person name="Bukliarevich H.A."/>
            <person name="Titok M.A."/>
        </authorList>
    </citation>
    <scope>NUCLEOTIDE SEQUENCE [LARGE SCALE GENOMIC DNA]</scope>
    <source>
        <strain evidence="1 2">5Ap</strain>
        <plasmid evidence="1 2">pSID</plasmid>
    </source>
</reference>
<dbReference type="Proteomes" id="UP000593818">
    <property type="component" value="Plasmid pSID"/>
</dbReference>
<keyword evidence="1" id="KW-0614">Plasmid</keyword>
<keyword evidence="2" id="KW-1185">Reference proteome</keyword>
<accession>A0A7M2XW47</accession>
<evidence type="ECO:0000313" key="2">
    <source>
        <dbReference type="Proteomes" id="UP000593818"/>
    </source>
</evidence>
<proteinExistence type="predicted"/>
<dbReference type="InterPro" id="IPR027417">
    <property type="entry name" value="P-loop_NTPase"/>
</dbReference>
<dbReference type="RefSeq" id="WP_193904250.1">
    <property type="nucleotide sequence ID" value="NZ_CP063453.1"/>
</dbReference>
<protein>
    <recommendedName>
        <fullName evidence="3">IstB-like ATP binding protein</fullName>
    </recommendedName>
</protein>
<name>A0A7M2XW47_9NOCA</name>
<sequence length="283" mass="30351">MSTPNSPRRIFAVLGQVTTIEVPCRDCGALVARPAQLPGRPEGWRDAVRCRVHAAAAGVDAASARAASARDRDRQTWFDTVRAFDAVAGYEHASVDEIDSTKTAAACRRLIDTHTAADPHGGHRGGIALIGPTGIGKTRAMFSVVNALAPGRRALVGSEDTILAVDVPPWELTAAITARITGVEVLGIDDVGVSLRRPDERMLAWKALADAVARATHPVTVVITTNLQGWTALTGWVGAQAASRLSGWMPLASPGWTDRRTGRTHEQWRNDLLAAQRPEERNR</sequence>
<dbReference type="Gene3D" id="3.40.50.300">
    <property type="entry name" value="P-loop containing nucleotide triphosphate hydrolases"/>
    <property type="match status" value="1"/>
</dbReference>
<evidence type="ECO:0000313" key="1">
    <source>
        <dbReference type="EMBL" id="QOW01996.1"/>
    </source>
</evidence>
<organism evidence="1 2">
    <name type="scientific">Rhodococcus pyridinivorans</name>
    <dbReference type="NCBI Taxonomy" id="103816"/>
    <lineage>
        <taxon>Bacteria</taxon>
        <taxon>Bacillati</taxon>
        <taxon>Actinomycetota</taxon>
        <taxon>Actinomycetes</taxon>
        <taxon>Mycobacteriales</taxon>
        <taxon>Nocardiaceae</taxon>
        <taxon>Rhodococcus</taxon>
    </lineage>
</organism>
<evidence type="ECO:0008006" key="3">
    <source>
        <dbReference type="Google" id="ProtNLM"/>
    </source>
</evidence>
<geneLocation type="plasmid" evidence="1 2">
    <name>pSID</name>
</geneLocation>
<gene>
    <name evidence="1" type="ORF">INP59_26860</name>
</gene>